<dbReference type="PANTHER" id="PTHR43434:SF1">
    <property type="entry name" value="PHOSPHOGLYCOLATE PHOSPHATASE"/>
    <property type="match status" value="1"/>
</dbReference>
<evidence type="ECO:0000313" key="1">
    <source>
        <dbReference type="EMBL" id="GAI76285.1"/>
    </source>
</evidence>
<protein>
    <recommendedName>
        <fullName evidence="2">HAD family hydrolase</fullName>
    </recommendedName>
</protein>
<accession>X1SLN9</accession>
<dbReference type="NCBIfam" id="TIGR01549">
    <property type="entry name" value="HAD-SF-IA-v1"/>
    <property type="match status" value="1"/>
</dbReference>
<dbReference type="Pfam" id="PF13419">
    <property type="entry name" value="HAD_2"/>
    <property type="match status" value="1"/>
</dbReference>
<evidence type="ECO:0008006" key="2">
    <source>
        <dbReference type="Google" id="ProtNLM"/>
    </source>
</evidence>
<dbReference type="Gene3D" id="3.40.50.1000">
    <property type="entry name" value="HAD superfamily/HAD-like"/>
    <property type="match status" value="1"/>
</dbReference>
<sequence length="260" mass="29657">MLADNQLVKRLQNGTIRGIILDFDGTILDIRKTLKDSIEEVYEEKHISADIESTMQEIGALMETIQGLPLPKIVLESFDLFKYIESLQPITYLKKLRIATKIFTRYLEYAKDALFYPEATEFINKYKKTYDLFIVSHNQTKNIIPHLEEKKVKSFFKGIFGADLLPALKPDPNALNPVFESYKSCKLKEFVMIGDMPSDIEAGREAGVWTVGVASGVSKREMLAKFNPSLLIDSLDELIRIIENKDLSNSNTQNRIEIKS</sequence>
<proteinExistence type="predicted"/>
<comment type="caution">
    <text evidence="1">The sequence shown here is derived from an EMBL/GenBank/DDBJ whole genome shotgun (WGS) entry which is preliminary data.</text>
</comment>
<name>X1SLN9_9ZZZZ</name>
<dbReference type="InterPro" id="IPR041492">
    <property type="entry name" value="HAD_2"/>
</dbReference>
<dbReference type="GO" id="GO:0005829">
    <property type="term" value="C:cytosol"/>
    <property type="evidence" value="ECO:0007669"/>
    <property type="project" value="TreeGrafter"/>
</dbReference>
<gene>
    <name evidence="1" type="ORF">S12H4_13584</name>
</gene>
<dbReference type="InterPro" id="IPR023198">
    <property type="entry name" value="PGP-like_dom2"/>
</dbReference>
<dbReference type="AlphaFoldDB" id="X1SLN9"/>
<dbReference type="GO" id="GO:0008967">
    <property type="term" value="F:phosphoglycolate phosphatase activity"/>
    <property type="evidence" value="ECO:0007669"/>
    <property type="project" value="TreeGrafter"/>
</dbReference>
<dbReference type="SFLD" id="SFLDG01129">
    <property type="entry name" value="C1.5:_HAD__Beta-PGM__Phosphata"/>
    <property type="match status" value="1"/>
</dbReference>
<dbReference type="PANTHER" id="PTHR43434">
    <property type="entry name" value="PHOSPHOGLYCOLATE PHOSPHATASE"/>
    <property type="match status" value="1"/>
</dbReference>
<dbReference type="InterPro" id="IPR036412">
    <property type="entry name" value="HAD-like_sf"/>
</dbReference>
<dbReference type="GO" id="GO:0006281">
    <property type="term" value="P:DNA repair"/>
    <property type="evidence" value="ECO:0007669"/>
    <property type="project" value="TreeGrafter"/>
</dbReference>
<reference evidence="1" key="1">
    <citation type="journal article" date="2014" name="Front. Microbiol.">
        <title>High frequency of phylogenetically diverse reductive dehalogenase-homologous genes in deep subseafloor sedimentary metagenomes.</title>
        <authorList>
            <person name="Kawai M."/>
            <person name="Futagami T."/>
            <person name="Toyoda A."/>
            <person name="Takaki Y."/>
            <person name="Nishi S."/>
            <person name="Hori S."/>
            <person name="Arai W."/>
            <person name="Tsubouchi T."/>
            <person name="Morono Y."/>
            <person name="Uchiyama I."/>
            <person name="Ito T."/>
            <person name="Fujiyama A."/>
            <person name="Inagaki F."/>
            <person name="Takami H."/>
        </authorList>
    </citation>
    <scope>NUCLEOTIDE SEQUENCE</scope>
    <source>
        <strain evidence="1">Expedition CK06-06</strain>
    </source>
</reference>
<dbReference type="SFLD" id="SFLDS00003">
    <property type="entry name" value="Haloacid_Dehalogenase"/>
    <property type="match status" value="1"/>
</dbReference>
<dbReference type="SUPFAM" id="SSF56784">
    <property type="entry name" value="HAD-like"/>
    <property type="match status" value="1"/>
</dbReference>
<dbReference type="Gene3D" id="1.10.150.240">
    <property type="entry name" value="Putative phosphatase, domain 2"/>
    <property type="match status" value="1"/>
</dbReference>
<dbReference type="InterPro" id="IPR050155">
    <property type="entry name" value="HAD-like_hydrolase_sf"/>
</dbReference>
<dbReference type="InterPro" id="IPR006439">
    <property type="entry name" value="HAD-SF_hydro_IA"/>
</dbReference>
<dbReference type="InterPro" id="IPR023214">
    <property type="entry name" value="HAD_sf"/>
</dbReference>
<organism evidence="1">
    <name type="scientific">marine sediment metagenome</name>
    <dbReference type="NCBI Taxonomy" id="412755"/>
    <lineage>
        <taxon>unclassified sequences</taxon>
        <taxon>metagenomes</taxon>
        <taxon>ecological metagenomes</taxon>
    </lineage>
</organism>
<dbReference type="EMBL" id="BARW01006468">
    <property type="protein sequence ID" value="GAI76285.1"/>
    <property type="molecule type" value="Genomic_DNA"/>
</dbReference>